<name>A0A2P8CHK9_9BACT</name>
<proteinExistence type="predicted"/>
<evidence type="ECO:0000313" key="1">
    <source>
        <dbReference type="EMBL" id="PSK84454.1"/>
    </source>
</evidence>
<evidence type="ECO:0000313" key="2">
    <source>
        <dbReference type="Proteomes" id="UP000240621"/>
    </source>
</evidence>
<accession>A0A2P8CHK9</accession>
<gene>
    <name evidence="1" type="ORF">CLV93_102240</name>
</gene>
<dbReference type="Proteomes" id="UP000240621">
    <property type="component" value="Unassembled WGS sequence"/>
</dbReference>
<sequence>MLLFLPFLSYLIILKDFDFTFAKIWINLVQNRSYGQLQ</sequence>
<dbReference type="AlphaFoldDB" id="A0A2P8CHK9"/>
<reference evidence="1 2" key="1">
    <citation type="submission" date="2018-03" db="EMBL/GenBank/DDBJ databases">
        <title>Genomic Encyclopedia of Archaeal and Bacterial Type Strains, Phase II (KMG-II): from individual species to whole genera.</title>
        <authorList>
            <person name="Goeker M."/>
        </authorList>
    </citation>
    <scope>NUCLEOTIDE SEQUENCE [LARGE SCALE GENOMIC DNA]</scope>
    <source>
        <strain evidence="1 2">DSM 27267</strain>
    </source>
</reference>
<protein>
    <submittedName>
        <fullName evidence="1">Uncharacterized protein</fullName>
    </submittedName>
</protein>
<dbReference type="EMBL" id="PYGC01000002">
    <property type="protein sequence ID" value="PSK84454.1"/>
    <property type="molecule type" value="Genomic_DNA"/>
</dbReference>
<comment type="caution">
    <text evidence="1">The sequence shown here is derived from an EMBL/GenBank/DDBJ whole genome shotgun (WGS) entry which is preliminary data.</text>
</comment>
<organism evidence="1 2">
    <name type="scientific">Prolixibacter denitrificans</name>
    <dbReference type="NCBI Taxonomy" id="1541063"/>
    <lineage>
        <taxon>Bacteria</taxon>
        <taxon>Pseudomonadati</taxon>
        <taxon>Bacteroidota</taxon>
        <taxon>Bacteroidia</taxon>
        <taxon>Marinilabiliales</taxon>
        <taxon>Prolixibacteraceae</taxon>
        <taxon>Prolixibacter</taxon>
    </lineage>
</organism>